<evidence type="ECO:0000313" key="1">
    <source>
        <dbReference type="EMBL" id="GAA3531447.1"/>
    </source>
</evidence>
<keyword evidence="2" id="KW-1185">Reference proteome</keyword>
<proteinExistence type="predicted"/>
<dbReference type="Proteomes" id="UP001500630">
    <property type="component" value="Unassembled WGS sequence"/>
</dbReference>
<protein>
    <submittedName>
        <fullName evidence="1">Uncharacterized protein</fullName>
    </submittedName>
</protein>
<dbReference type="EMBL" id="BAABDQ010000001">
    <property type="protein sequence ID" value="GAA3531447.1"/>
    <property type="molecule type" value="Genomic_DNA"/>
</dbReference>
<accession>A0ABP6V9V5</accession>
<organism evidence="1 2">
    <name type="scientific">Nonomuraea rosea</name>
    <dbReference type="NCBI Taxonomy" id="638574"/>
    <lineage>
        <taxon>Bacteria</taxon>
        <taxon>Bacillati</taxon>
        <taxon>Actinomycetota</taxon>
        <taxon>Actinomycetes</taxon>
        <taxon>Streptosporangiales</taxon>
        <taxon>Streptosporangiaceae</taxon>
        <taxon>Nonomuraea</taxon>
    </lineage>
</organism>
<gene>
    <name evidence="1" type="ORF">GCM10022419_008180</name>
</gene>
<sequence length="83" mass="8575">MRALSVTSWTAFDLPPAAVAPSRPGGGGLGGGCYRPEGVPRFLAPSVAPGLAPLWHPLSQERGTLGALTWHPCTTRVAPVDDT</sequence>
<reference evidence="2" key="1">
    <citation type="journal article" date="2019" name="Int. J. Syst. Evol. Microbiol.">
        <title>The Global Catalogue of Microorganisms (GCM) 10K type strain sequencing project: providing services to taxonomists for standard genome sequencing and annotation.</title>
        <authorList>
            <consortium name="The Broad Institute Genomics Platform"/>
            <consortium name="The Broad Institute Genome Sequencing Center for Infectious Disease"/>
            <person name="Wu L."/>
            <person name="Ma J."/>
        </authorList>
    </citation>
    <scope>NUCLEOTIDE SEQUENCE [LARGE SCALE GENOMIC DNA]</scope>
    <source>
        <strain evidence="2">JCM 17326</strain>
    </source>
</reference>
<name>A0ABP6V9V5_9ACTN</name>
<evidence type="ECO:0000313" key="2">
    <source>
        <dbReference type="Proteomes" id="UP001500630"/>
    </source>
</evidence>
<comment type="caution">
    <text evidence="1">The sequence shown here is derived from an EMBL/GenBank/DDBJ whole genome shotgun (WGS) entry which is preliminary data.</text>
</comment>